<reference evidence="7" key="2">
    <citation type="submission" date="2021-02" db="EMBL/GenBank/DDBJ databases">
        <authorList>
            <person name="Kimball J.A."/>
            <person name="Haas M.W."/>
            <person name="Macchietto M."/>
            <person name="Kono T."/>
            <person name="Duquette J."/>
            <person name="Shao M."/>
        </authorList>
    </citation>
    <scope>NUCLEOTIDE SEQUENCE</scope>
    <source>
        <tissue evidence="7">Fresh leaf tissue</tissue>
    </source>
</reference>
<evidence type="ECO:0000256" key="1">
    <source>
        <dbReference type="ARBA" id="ARBA00008894"/>
    </source>
</evidence>
<dbReference type="EMBL" id="JAAALK010000953">
    <property type="protein sequence ID" value="KAG8043568.1"/>
    <property type="molecule type" value="Genomic_DNA"/>
</dbReference>
<evidence type="ECO:0000313" key="7">
    <source>
        <dbReference type="EMBL" id="KAG8043568.1"/>
    </source>
</evidence>
<sequence>MAELAAIRGAHWVVSKALGLLSDGLVEAWKDSKELTANMENMEQQLLRAQTILDTASGSEIHSPSLVELLHKLRGLVYEADDALDELDYFRIQDELDGTVETSDRGCFHDLVRDTRHTTKAATKALLGVVTEQHQTTVVVEQEVNDNRPQVLDNQREEEEIVMQQYVDKENDDGLLLFPAHLSHSLWELRIKYCSELILSLVTDHEEETRRHGLQALCSLRRLEIRGMPTILKCTVALNYI</sequence>
<dbReference type="Pfam" id="PF18052">
    <property type="entry name" value="Rx_N"/>
    <property type="match status" value="1"/>
</dbReference>
<keyword evidence="8" id="KW-1185">Reference proteome</keyword>
<keyword evidence="5" id="KW-0611">Plant defense</keyword>
<reference evidence="7" key="1">
    <citation type="journal article" date="2021" name="bioRxiv">
        <title>Whole Genome Assembly and Annotation of Northern Wild Rice, Zizania palustris L., Supports a Whole Genome Duplication in the Zizania Genus.</title>
        <authorList>
            <person name="Haas M."/>
            <person name="Kono T."/>
            <person name="Macchietto M."/>
            <person name="Millas R."/>
            <person name="McGilp L."/>
            <person name="Shao M."/>
            <person name="Duquette J."/>
            <person name="Hirsch C.N."/>
            <person name="Kimball J."/>
        </authorList>
    </citation>
    <scope>NUCLEOTIDE SEQUENCE</scope>
    <source>
        <tissue evidence="7">Fresh leaf tissue</tissue>
    </source>
</reference>
<comment type="caution">
    <text evidence="7">The sequence shown here is derived from an EMBL/GenBank/DDBJ whole genome shotgun (WGS) entry which is preliminary data.</text>
</comment>
<proteinExistence type="inferred from homology"/>
<protein>
    <recommendedName>
        <fullName evidence="6">Disease resistance N-terminal domain-containing protein</fullName>
    </recommendedName>
</protein>
<evidence type="ECO:0000256" key="5">
    <source>
        <dbReference type="ARBA" id="ARBA00022821"/>
    </source>
</evidence>
<gene>
    <name evidence="7" type="ORF">GUJ93_ZPchr0458g22756</name>
</gene>
<evidence type="ECO:0000256" key="4">
    <source>
        <dbReference type="ARBA" id="ARBA00022741"/>
    </source>
</evidence>
<dbReference type="GO" id="GO:0000166">
    <property type="term" value="F:nucleotide binding"/>
    <property type="evidence" value="ECO:0007669"/>
    <property type="project" value="UniProtKB-KW"/>
</dbReference>
<keyword evidence="3" id="KW-0677">Repeat</keyword>
<evidence type="ECO:0000256" key="2">
    <source>
        <dbReference type="ARBA" id="ARBA00022614"/>
    </source>
</evidence>
<dbReference type="Proteomes" id="UP000729402">
    <property type="component" value="Unassembled WGS sequence"/>
</dbReference>
<dbReference type="InterPro" id="IPR041118">
    <property type="entry name" value="Rx_N"/>
</dbReference>
<evidence type="ECO:0000259" key="6">
    <source>
        <dbReference type="Pfam" id="PF18052"/>
    </source>
</evidence>
<dbReference type="AlphaFoldDB" id="A0A8J5RCT4"/>
<feature type="domain" description="Disease resistance N-terminal" evidence="6">
    <location>
        <begin position="13"/>
        <end position="95"/>
    </location>
</feature>
<keyword evidence="2" id="KW-0433">Leucine-rich repeat</keyword>
<evidence type="ECO:0000313" key="8">
    <source>
        <dbReference type="Proteomes" id="UP000729402"/>
    </source>
</evidence>
<comment type="similarity">
    <text evidence="1">Belongs to the disease resistance NB-LRR family.</text>
</comment>
<dbReference type="OrthoDB" id="1933539at2759"/>
<name>A0A8J5RCT4_ZIZPA</name>
<dbReference type="GO" id="GO:0006952">
    <property type="term" value="P:defense response"/>
    <property type="evidence" value="ECO:0007669"/>
    <property type="project" value="UniProtKB-KW"/>
</dbReference>
<accession>A0A8J5RCT4</accession>
<keyword evidence="4" id="KW-0547">Nucleotide-binding</keyword>
<evidence type="ECO:0000256" key="3">
    <source>
        <dbReference type="ARBA" id="ARBA00022737"/>
    </source>
</evidence>
<organism evidence="7 8">
    <name type="scientific">Zizania palustris</name>
    <name type="common">Northern wild rice</name>
    <dbReference type="NCBI Taxonomy" id="103762"/>
    <lineage>
        <taxon>Eukaryota</taxon>
        <taxon>Viridiplantae</taxon>
        <taxon>Streptophyta</taxon>
        <taxon>Embryophyta</taxon>
        <taxon>Tracheophyta</taxon>
        <taxon>Spermatophyta</taxon>
        <taxon>Magnoliopsida</taxon>
        <taxon>Liliopsida</taxon>
        <taxon>Poales</taxon>
        <taxon>Poaceae</taxon>
        <taxon>BOP clade</taxon>
        <taxon>Oryzoideae</taxon>
        <taxon>Oryzeae</taxon>
        <taxon>Zizaniinae</taxon>
        <taxon>Zizania</taxon>
    </lineage>
</organism>